<evidence type="ECO:0000256" key="7">
    <source>
        <dbReference type="RuleBase" id="RU367113"/>
    </source>
</evidence>
<evidence type="ECO:0000256" key="6">
    <source>
        <dbReference type="ARBA" id="ARBA00048124"/>
    </source>
</evidence>
<dbReference type="GO" id="GO:0110155">
    <property type="term" value="P:NAD-cap decapping"/>
    <property type="evidence" value="ECO:0007669"/>
    <property type="project" value="TreeGrafter"/>
</dbReference>
<gene>
    <name evidence="10" type="ORF">ASCRUDRAFT_13742</name>
</gene>
<comment type="function">
    <text evidence="7">Decapping enzyme for NAD-capped RNAs: specifically hydrolyzes the nicotinamide adenine dinucleotide (NAD) cap from a subset of RNAs by removing the entire NAD moiety from the 5'-end of an NAD-capped RNA.</text>
</comment>
<dbReference type="Proteomes" id="UP000095038">
    <property type="component" value="Unassembled WGS sequence"/>
</dbReference>
<keyword evidence="7" id="KW-0694">RNA-binding</keyword>
<dbReference type="STRING" id="1344418.A0A1D2VGH4"/>
<evidence type="ECO:0000256" key="2">
    <source>
        <dbReference type="ARBA" id="ARBA00006562"/>
    </source>
</evidence>
<dbReference type="InterPro" id="IPR039039">
    <property type="entry name" value="RAI1-like_fam"/>
</dbReference>
<dbReference type="EMBL" id="KV454481">
    <property type="protein sequence ID" value="ODV60736.1"/>
    <property type="molecule type" value="Genomic_DNA"/>
</dbReference>
<protein>
    <recommendedName>
        <fullName evidence="7">Decapping nuclease</fullName>
        <ecNumber evidence="7">3.6.1.-</ecNumber>
    </recommendedName>
</protein>
<dbReference type="InterPro" id="IPR013961">
    <property type="entry name" value="RAI1"/>
</dbReference>
<dbReference type="GO" id="GO:0005634">
    <property type="term" value="C:nucleus"/>
    <property type="evidence" value="ECO:0007669"/>
    <property type="project" value="UniProtKB-SubCell"/>
</dbReference>
<comment type="catalytic activity">
    <reaction evidence="4">
        <text>a 5'-end (N(7)-methyl 5'-triphosphoguanosine)-ribonucleoside-ribonucleotide in mRNA + H2O = a (N(7)-methyl 5'-triphosphoguanosine)-nucleoside + a 5'-end phospho-ribonucleoside in mRNA + H(+)</text>
        <dbReference type="Rhea" id="RHEA:66928"/>
        <dbReference type="Rhea" id="RHEA-COMP:15692"/>
        <dbReference type="Rhea" id="RHEA-COMP:17313"/>
        <dbReference type="ChEBI" id="CHEBI:15377"/>
        <dbReference type="ChEBI" id="CHEBI:15378"/>
        <dbReference type="ChEBI" id="CHEBI:138282"/>
        <dbReference type="ChEBI" id="CHEBI:172876"/>
        <dbReference type="ChEBI" id="CHEBI:172877"/>
    </reaction>
    <physiologicalReaction direction="left-to-right" evidence="4">
        <dbReference type="Rhea" id="RHEA:66929"/>
    </physiologicalReaction>
</comment>
<dbReference type="GO" id="GO:0005829">
    <property type="term" value="C:cytosol"/>
    <property type="evidence" value="ECO:0007669"/>
    <property type="project" value="TreeGrafter"/>
</dbReference>
<dbReference type="PANTHER" id="PTHR12395:SF9">
    <property type="entry name" value="DECAPPING AND EXORIBONUCLEASE PROTEIN"/>
    <property type="match status" value="1"/>
</dbReference>
<dbReference type="GO" id="GO:0004518">
    <property type="term" value="F:nuclease activity"/>
    <property type="evidence" value="ECO:0007669"/>
    <property type="project" value="UniProtKB-KW"/>
</dbReference>
<dbReference type="GO" id="GO:0000166">
    <property type="term" value="F:nucleotide binding"/>
    <property type="evidence" value="ECO:0007669"/>
    <property type="project" value="UniProtKB-KW"/>
</dbReference>
<comment type="catalytic activity">
    <reaction evidence="5">
        <text>a 5'-end triphospho-ribonucleoside in mRNA + H2O = a 5'-end phospho-ribonucleoside in mRNA + diphosphate + H(+)</text>
        <dbReference type="Rhea" id="RHEA:78683"/>
        <dbReference type="Rhea" id="RHEA-COMP:15692"/>
        <dbReference type="Rhea" id="RHEA-COMP:17164"/>
        <dbReference type="ChEBI" id="CHEBI:15377"/>
        <dbReference type="ChEBI" id="CHEBI:15378"/>
        <dbReference type="ChEBI" id="CHEBI:33019"/>
        <dbReference type="ChEBI" id="CHEBI:138282"/>
        <dbReference type="ChEBI" id="CHEBI:167618"/>
    </reaction>
    <physiologicalReaction direction="left-to-right" evidence="5">
        <dbReference type="Rhea" id="RHEA:78684"/>
    </physiologicalReaction>
</comment>
<name>A0A1D2VGH4_9ASCO</name>
<comment type="catalytic activity">
    <reaction evidence="6">
        <text>a 5'-end NAD(+)-phospho-ribonucleoside in mRNA + H2O = a 5'-end phospho-ribonucleoside in mRNA + NAD(+) + H(+)</text>
        <dbReference type="Rhea" id="RHEA:60880"/>
        <dbReference type="Rhea" id="RHEA-COMP:15692"/>
        <dbReference type="Rhea" id="RHEA-COMP:15698"/>
        <dbReference type="ChEBI" id="CHEBI:15377"/>
        <dbReference type="ChEBI" id="CHEBI:15378"/>
        <dbReference type="ChEBI" id="CHEBI:57540"/>
        <dbReference type="ChEBI" id="CHEBI:138282"/>
        <dbReference type="ChEBI" id="CHEBI:144029"/>
    </reaction>
    <physiologicalReaction direction="left-to-right" evidence="6">
        <dbReference type="Rhea" id="RHEA:60881"/>
    </physiologicalReaction>
</comment>
<keyword evidence="7" id="KW-0539">Nucleus</keyword>
<evidence type="ECO:0000259" key="9">
    <source>
        <dbReference type="Pfam" id="PF08652"/>
    </source>
</evidence>
<dbReference type="GO" id="GO:0046872">
    <property type="term" value="F:metal ion binding"/>
    <property type="evidence" value="ECO:0007669"/>
    <property type="project" value="UniProtKB-KW"/>
</dbReference>
<evidence type="ECO:0000256" key="3">
    <source>
        <dbReference type="ARBA" id="ARBA00022722"/>
    </source>
</evidence>
<keyword evidence="3 7" id="KW-0540">Nuclease</keyword>
<dbReference type="GO" id="GO:0000956">
    <property type="term" value="P:nuclear-transcribed mRNA catabolic process"/>
    <property type="evidence" value="ECO:0007669"/>
    <property type="project" value="TreeGrafter"/>
</dbReference>
<evidence type="ECO:0000313" key="10">
    <source>
        <dbReference type="EMBL" id="ODV60736.1"/>
    </source>
</evidence>
<feature type="compositionally biased region" description="Basic and acidic residues" evidence="8">
    <location>
        <begin position="184"/>
        <end position="200"/>
    </location>
</feature>
<dbReference type="GO" id="GO:0034353">
    <property type="term" value="F:mRNA 5'-diphosphatase activity"/>
    <property type="evidence" value="ECO:0007669"/>
    <property type="project" value="TreeGrafter"/>
</dbReference>
<keyword evidence="7" id="KW-0479">Metal-binding</keyword>
<dbReference type="AlphaFoldDB" id="A0A1D2VGH4"/>
<evidence type="ECO:0000256" key="1">
    <source>
        <dbReference type="ARBA" id="ARBA00001968"/>
    </source>
</evidence>
<feature type="region of interest" description="Disordered" evidence="8">
    <location>
        <begin position="175"/>
        <end position="210"/>
    </location>
</feature>
<sequence length="514" mass="59872">MVSRLFNFNTYLSHLSKMKPINIRRTSNKPKIETLNRNDSFQLTYTTSVALENRVEIDCYSKVSQTETLDDKYFNLNYYDPLQNISLRNPLNLNIPYKDFDLLILDRKHSKLSNVLTTLKNYEKTQTRILNKDNNQLEKEFSSLKISNPKIVEGSNDDLIDQVVMSLPGLKIDDNIMTNSNTKNESENKNKNKNENENKNKNKNKNKNFKLQPNIVTTRGCLARLAACGLSDLLDFTFNVCYFDKSIYISNDNYRETEKNLSDWQKKNTVSGYVFEQLLAVKSPESIAKLDSKTKMDIISRQKNPNNSDGFNSLTTFNISYDHNHQTKKNNSISFLLKSEIDCAYESPITQKEKEVPATKNYLELKCISISSYVLQSITGEFTFEKLIKLKSFYRERLLNYYFQCYFSGVDALVVGFRNETKLFKVEKFTLGEIERLMPKHYVPTSLNWFIKVITFLIDNIKKEDFATYKIKLQRGSGDGSHLQLIPSENEEEKEKTRRLVLSDEFVQYRQSLN</sequence>
<dbReference type="GO" id="GO:0003723">
    <property type="term" value="F:RNA binding"/>
    <property type="evidence" value="ECO:0007669"/>
    <property type="project" value="UniProtKB-KW"/>
</dbReference>
<reference evidence="11" key="1">
    <citation type="submission" date="2016-05" db="EMBL/GenBank/DDBJ databases">
        <title>Comparative genomics of biotechnologically important yeasts.</title>
        <authorList>
            <consortium name="DOE Joint Genome Institute"/>
            <person name="Riley R."/>
            <person name="Haridas S."/>
            <person name="Wolfe K.H."/>
            <person name="Lopes M.R."/>
            <person name="Hittinger C.T."/>
            <person name="Goker M."/>
            <person name="Salamov A."/>
            <person name="Wisecaver J."/>
            <person name="Long T.M."/>
            <person name="Aerts A.L."/>
            <person name="Barry K."/>
            <person name="Choi C."/>
            <person name="Clum A."/>
            <person name="Coughlan A.Y."/>
            <person name="Deshpande S."/>
            <person name="Douglass A.P."/>
            <person name="Hanson S.J."/>
            <person name="Klenk H.-P."/>
            <person name="Labutti K."/>
            <person name="Lapidus A."/>
            <person name="Lindquist E."/>
            <person name="Lipzen A."/>
            <person name="Meier-Kolthoff J.P."/>
            <person name="Ohm R.A."/>
            <person name="Otillar R.P."/>
            <person name="Pangilinan J."/>
            <person name="Peng Y."/>
            <person name="Rokas A."/>
            <person name="Rosa C.A."/>
            <person name="Scheuner C."/>
            <person name="Sibirny A.A."/>
            <person name="Slot J.C."/>
            <person name="Stielow J.B."/>
            <person name="Sun H."/>
            <person name="Kurtzman C.P."/>
            <person name="Blackwell M."/>
            <person name="Grigoriev I.V."/>
            <person name="Jeffries T.W."/>
        </authorList>
    </citation>
    <scope>NUCLEOTIDE SEQUENCE [LARGE SCALE GENOMIC DNA]</scope>
    <source>
        <strain evidence="11">DSM 1968</strain>
    </source>
</reference>
<organism evidence="10 11">
    <name type="scientific">Ascoidea rubescens DSM 1968</name>
    <dbReference type="NCBI Taxonomy" id="1344418"/>
    <lineage>
        <taxon>Eukaryota</taxon>
        <taxon>Fungi</taxon>
        <taxon>Dikarya</taxon>
        <taxon>Ascomycota</taxon>
        <taxon>Saccharomycotina</taxon>
        <taxon>Saccharomycetes</taxon>
        <taxon>Ascoideaceae</taxon>
        <taxon>Ascoidea</taxon>
    </lineage>
</organism>
<dbReference type="GeneID" id="30962759"/>
<evidence type="ECO:0000313" key="11">
    <source>
        <dbReference type="Proteomes" id="UP000095038"/>
    </source>
</evidence>
<dbReference type="EC" id="3.6.1.-" evidence="7"/>
<evidence type="ECO:0000256" key="5">
    <source>
        <dbReference type="ARBA" id="ARBA00044692"/>
    </source>
</evidence>
<dbReference type="InParanoid" id="A0A1D2VGH4"/>
<dbReference type="RefSeq" id="XP_020047043.1">
    <property type="nucleotide sequence ID" value="XM_020189123.1"/>
</dbReference>
<comment type="cofactor">
    <cofactor evidence="1 7">
        <name>a divalent metal cation</name>
        <dbReference type="ChEBI" id="CHEBI:60240"/>
    </cofactor>
</comment>
<comment type="subcellular location">
    <subcellularLocation>
        <location evidence="7">Nucleus</location>
    </subcellularLocation>
</comment>
<dbReference type="PANTHER" id="PTHR12395">
    <property type="entry name" value="DOM-3 RELATED"/>
    <property type="match status" value="1"/>
</dbReference>
<keyword evidence="7" id="KW-0547">Nucleotide-binding</keyword>
<proteinExistence type="inferred from homology"/>
<dbReference type="Pfam" id="PF08652">
    <property type="entry name" value="RAI1"/>
    <property type="match status" value="1"/>
</dbReference>
<keyword evidence="7" id="KW-0378">Hydrolase</keyword>
<evidence type="ECO:0000256" key="4">
    <source>
        <dbReference type="ARBA" id="ARBA00044676"/>
    </source>
</evidence>
<evidence type="ECO:0000256" key="8">
    <source>
        <dbReference type="SAM" id="MobiDB-lite"/>
    </source>
</evidence>
<keyword evidence="11" id="KW-1185">Reference proteome</keyword>
<comment type="similarity">
    <text evidence="2 7">Belongs to the DXO/Dom3Z family.</text>
</comment>
<accession>A0A1D2VGH4</accession>
<feature type="domain" description="RAI1-like" evidence="9">
    <location>
        <begin position="202"/>
        <end position="495"/>
    </location>
</feature>